<reference evidence="2" key="1">
    <citation type="submission" date="2018-06" db="EMBL/GenBank/DDBJ databases">
        <authorList>
            <person name="Zhirakovskaya E."/>
        </authorList>
    </citation>
    <scope>NUCLEOTIDE SEQUENCE</scope>
</reference>
<dbReference type="SUPFAM" id="SSF63829">
    <property type="entry name" value="Calcium-dependent phosphotriesterase"/>
    <property type="match status" value="2"/>
</dbReference>
<dbReference type="AlphaFoldDB" id="A0A3B1CCQ4"/>
<dbReference type="PANTHER" id="PTHR24104">
    <property type="entry name" value="E3 UBIQUITIN-PROTEIN LIGASE NHLRC1-RELATED"/>
    <property type="match status" value="1"/>
</dbReference>
<dbReference type="GO" id="GO:0008270">
    <property type="term" value="F:zinc ion binding"/>
    <property type="evidence" value="ECO:0007669"/>
    <property type="project" value="UniProtKB-KW"/>
</dbReference>
<dbReference type="PROSITE" id="PS51125">
    <property type="entry name" value="NHL"/>
    <property type="match status" value="3"/>
</dbReference>
<dbReference type="Gene3D" id="2.120.10.30">
    <property type="entry name" value="TolB, C-terminal domain"/>
    <property type="match status" value="2"/>
</dbReference>
<protein>
    <recommendedName>
        <fullName evidence="3">NHL repeat domain protein</fullName>
    </recommendedName>
</protein>
<dbReference type="PROSITE" id="PS51257">
    <property type="entry name" value="PROKAR_LIPOPROTEIN"/>
    <property type="match status" value="1"/>
</dbReference>
<dbReference type="GO" id="GO:0000209">
    <property type="term" value="P:protein polyubiquitination"/>
    <property type="evidence" value="ECO:0007669"/>
    <property type="project" value="TreeGrafter"/>
</dbReference>
<dbReference type="EMBL" id="UOGA01000321">
    <property type="protein sequence ID" value="VAX25992.1"/>
    <property type="molecule type" value="Genomic_DNA"/>
</dbReference>
<dbReference type="GO" id="GO:0043161">
    <property type="term" value="P:proteasome-mediated ubiquitin-dependent protein catabolic process"/>
    <property type="evidence" value="ECO:0007669"/>
    <property type="project" value="TreeGrafter"/>
</dbReference>
<dbReference type="InterPro" id="IPR001258">
    <property type="entry name" value="NHL_repeat"/>
</dbReference>
<dbReference type="InterPro" id="IPR011042">
    <property type="entry name" value="6-blade_b-propeller_TolB-like"/>
</dbReference>
<organism evidence="2">
    <name type="scientific">hydrothermal vent metagenome</name>
    <dbReference type="NCBI Taxonomy" id="652676"/>
    <lineage>
        <taxon>unclassified sequences</taxon>
        <taxon>metagenomes</taxon>
        <taxon>ecological metagenomes</taxon>
    </lineage>
</organism>
<proteinExistence type="predicted"/>
<gene>
    <name evidence="2" type="ORF">MNBD_NITROSPINAE04-1552</name>
</gene>
<dbReference type="GO" id="GO:0061630">
    <property type="term" value="F:ubiquitin protein ligase activity"/>
    <property type="evidence" value="ECO:0007669"/>
    <property type="project" value="TreeGrafter"/>
</dbReference>
<keyword evidence="1" id="KW-0677">Repeat</keyword>
<accession>A0A3B1CCQ4</accession>
<evidence type="ECO:0008006" key="3">
    <source>
        <dbReference type="Google" id="ProtNLM"/>
    </source>
</evidence>
<dbReference type="InterPro" id="IPR050952">
    <property type="entry name" value="TRIM-NHL_E3_ligases"/>
</dbReference>
<evidence type="ECO:0000313" key="2">
    <source>
        <dbReference type="EMBL" id="VAX25992.1"/>
    </source>
</evidence>
<dbReference type="PANTHER" id="PTHR24104:SF25">
    <property type="entry name" value="PROTEIN LIN-41"/>
    <property type="match status" value="1"/>
</dbReference>
<evidence type="ECO:0000256" key="1">
    <source>
        <dbReference type="ARBA" id="ARBA00022737"/>
    </source>
</evidence>
<sequence>MHKSRPFTQSGKSFIWIWAALAILLVSGCVTMEVEEKPFEPPVFPPPPDPPRFVWDRTIQSSVDVVEEDTTESFRRMVTGENRSGEGFRKPYGIAVHKGRIFVGDSVNRTIFAFDFPERRFFKVGDDDGPGMLLKPLGLATDGSGNLYIVDASARNLKVYSRDGEYITTVAKKGDLDRPTGVAVSKDGSKVYIVDTGGVRSPNHRVRVYEVATGEHLFDIGKRGTGDGEFNLPNNATRGPTGNILVVDGGNFRIQEFTPNGVFVKSIGGIGRQFGQFSRPKGIGVDSEGNIYVADAAFGNFQIFDPQGRLLLFVGARGDGGPAKYFLPAGLAVDDDGRVYIVDQFYRKVGVFRPANVDPGTGYFAPIIKKK</sequence>
<dbReference type="Pfam" id="PF01436">
    <property type="entry name" value="NHL"/>
    <property type="match status" value="1"/>
</dbReference>
<name>A0A3B1CCQ4_9ZZZZ</name>